<evidence type="ECO:0000259" key="1">
    <source>
        <dbReference type="Pfam" id="PF26610"/>
    </source>
</evidence>
<proteinExistence type="predicted"/>
<feature type="domain" description="YbbD head" evidence="1">
    <location>
        <begin position="19"/>
        <end position="69"/>
    </location>
</feature>
<name>A0AAU7P8W0_9XANT</name>
<dbReference type="RefSeq" id="WP_349656640.1">
    <property type="nucleotide sequence ID" value="NZ_CP144460.1"/>
</dbReference>
<dbReference type="AlphaFoldDB" id="A0AAU7P8W0"/>
<dbReference type="Pfam" id="PF26610">
    <property type="entry name" value="YbbD_head"/>
    <property type="match status" value="1"/>
</dbReference>
<dbReference type="EMBL" id="CP144460">
    <property type="protein sequence ID" value="XBS38182.1"/>
    <property type="molecule type" value="Genomic_DNA"/>
</dbReference>
<gene>
    <name evidence="2" type="ORF">VZ068_01160</name>
</gene>
<reference evidence="2" key="1">
    <citation type="submission" date="2024-02" db="EMBL/GenBank/DDBJ databases">
        <title>Complete genome sequence of Xanthomonas sp. 10-10.</title>
        <authorList>
            <person name="Biessy A."/>
            <person name="Ciotola M."/>
            <person name="Cadieux M."/>
            <person name="Soufiane B."/>
            <person name="Laforest M."/>
            <person name="Filion M."/>
        </authorList>
    </citation>
    <scope>NUCLEOTIDE SEQUENCE</scope>
    <source>
        <strain evidence="2">10-10</strain>
    </source>
</reference>
<protein>
    <recommendedName>
        <fullName evidence="1">YbbD head domain-containing protein</fullName>
    </recommendedName>
</protein>
<evidence type="ECO:0000313" key="2">
    <source>
        <dbReference type="EMBL" id="XBS38182.1"/>
    </source>
</evidence>
<dbReference type="InterPro" id="IPR058827">
    <property type="entry name" value="YbbD_head"/>
</dbReference>
<dbReference type="PROSITE" id="PS51257">
    <property type="entry name" value="PROKAR_LIPOPROTEIN"/>
    <property type="match status" value="1"/>
</dbReference>
<sequence length="151" mass="16874">MKKLLALMSFIILAACTSDVVESNYATLAEARADQLFGRGWLPDVLPASAFNIRTSNNVDLNQSEGEFSFRSVDSGELFQRLHRGPPDAVPYPEYLANISAQASLGYSVWSLQKEQATWVFFCRASEGRCIYTMWLDRQVPNKSKNGGRVT</sequence>
<accession>A0AAU7P8W0</accession>
<organism evidence="2">
    <name type="scientific">Xanthomonas sp. 10-10</name>
    <dbReference type="NCBI Taxonomy" id="3115848"/>
    <lineage>
        <taxon>Bacteria</taxon>
        <taxon>Pseudomonadati</taxon>
        <taxon>Pseudomonadota</taxon>
        <taxon>Gammaproteobacteria</taxon>
        <taxon>Lysobacterales</taxon>
        <taxon>Lysobacteraceae</taxon>
        <taxon>Xanthomonas</taxon>
    </lineage>
</organism>